<keyword evidence="1" id="KW-1133">Transmembrane helix</keyword>
<name>A0AAU6RH90_9STAP</name>
<feature type="transmembrane region" description="Helical" evidence="1">
    <location>
        <begin position="353"/>
        <end position="374"/>
    </location>
</feature>
<dbReference type="RefSeq" id="WP_420496469.1">
    <property type="nucleotide sequence ID" value="NZ_CP124585.1"/>
</dbReference>
<feature type="transmembrane region" description="Helical" evidence="1">
    <location>
        <begin position="131"/>
        <end position="149"/>
    </location>
</feature>
<feature type="transmembrane region" description="Helical" evidence="1">
    <location>
        <begin position="38"/>
        <end position="60"/>
    </location>
</feature>
<reference evidence="2" key="1">
    <citation type="submission" date="2023-04" db="EMBL/GenBank/DDBJ databases">
        <title>Macrococci isolated from food, foodproducing animals, and human clinical materials.</title>
        <authorList>
            <person name="Maslanova I."/>
            <person name="Svec P."/>
            <person name="Sedlacek I."/>
            <person name="Novakova D."/>
            <person name="Keller J.E."/>
            <person name="Schwendener S."/>
            <person name="Finstrlova A."/>
            <person name="Botka T."/>
            <person name="Kovarovic V."/>
            <person name="Petras P."/>
            <person name="Perreten V."/>
            <person name="Pantucek R."/>
        </authorList>
    </citation>
    <scope>NUCLEOTIDE SEQUENCE</scope>
    <source>
        <strain evidence="2">NRL/St 13/116</strain>
    </source>
</reference>
<proteinExistence type="predicted"/>
<feature type="transmembrane region" description="Helical" evidence="1">
    <location>
        <begin position="297"/>
        <end position="315"/>
    </location>
</feature>
<feature type="transmembrane region" description="Helical" evidence="1">
    <location>
        <begin position="256"/>
        <end position="277"/>
    </location>
</feature>
<feature type="transmembrane region" description="Helical" evidence="1">
    <location>
        <begin position="72"/>
        <end position="91"/>
    </location>
</feature>
<gene>
    <name evidence="2" type="ORF">QA540_03630</name>
</gene>
<keyword evidence="1" id="KW-0472">Membrane</keyword>
<keyword evidence="1" id="KW-0812">Transmembrane</keyword>
<evidence type="ECO:0000256" key="1">
    <source>
        <dbReference type="SAM" id="Phobius"/>
    </source>
</evidence>
<accession>A0AAU6RH90</accession>
<protein>
    <recommendedName>
        <fullName evidence="3">Polysaccharide biosynthesis protein</fullName>
    </recommendedName>
</protein>
<feature type="transmembrane region" description="Helical" evidence="1">
    <location>
        <begin position="327"/>
        <end position="347"/>
    </location>
</feature>
<sequence length="384" mass="44567">MKLDAILNLTNRIFTGIFKLILFGIFARYIGVESFGNLVLSVSICTVISQIINFGTEYSILNNTLNINFNRYLSFFLAKFFIVTIIIFLFLNPIFGTYTAISLGLFISTQMLFFVAQTIFLKFNKYLKFSVWNMIINVLPLIVLLFYTPKDEIDSLLIMSTTKLPLIFYLCIFFEWSFRKDIKELYKIYNNSFKYIIFEQSKFIHHRFDVIVLGLLGHNYSAGLLGAIKNFVEFTQYIPKTLQVIIYKYSDSQKKIINFSYILISAIFAIIIIIFIITKDYFIVLVYGNKFSNIDHLLLYSMLGSYFYSLSYINMSVIISKSNSMNNLNILIVIIYVILYIILGYLYNLIGVIFAFVIASLIYLLITLVILKFLKGGKQIETIT</sequence>
<feature type="transmembrane region" description="Helical" evidence="1">
    <location>
        <begin position="155"/>
        <end position="178"/>
    </location>
</feature>
<evidence type="ECO:0000313" key="2">
    <source>
        <dbReference type="EMBL" id="WZE69496.1"/>
    </source>
</evidence>
<organism evidence="2">
    <name type="scientific">Macrococcus psychrotolerans</name>
    <dbReference type="NCBI Taxonomy" id="3039389"/>
    <lineage>
        <taxon>Bacteria</taxon>
        <taxon>Bacillati</taxon>
        <taxon>Bacillota</taxon>
        <taxon>Bacilli</taxon>
        <taxon>Bacillales</taxon>
        <taxon>Staphylococcaceae</taxon>
        <taxon>Macrococcus</taxon>
    </lineage>
</organism>
<evidence type="ECO:0008006" key="3">
    <source>
        <dbReference type="Google" id="ProtNLM"/>
    </source>
</evidence>
<dbReference type="AlphaFoldDB" id="A0AAU6RH90"/>
<feature type="transmembrane region" description="Helical" evidence="1">
    <location>
        <begin position="12"/>
        <end position="32"/>
    </location>
</feature>
<feature type="transmembrane region" description="Helical" evidence="1">
    <location>
        <begin position="97"/>
        <end position="119"/>
    </location>
</feature>
<dbReference type="EMBL" id="CP124585">
    <property type="protein sequence ID" value="WZE69496.1"/>
    <property type="molecule type" value="Genomic_DNA"/>
</dbReference>